<reference evidence="2" key="1">
    <citation type="submission" date="2021-06" db="EMBL/GenBank/DDBJ databases">
        <authorList>
            <person name="Kallberg Y."/>
            <person name="Tangrot J."/>
            <person name="Rosling A."/>
        </authorList>
    </citation>
    <scope>NUCLEOTIDE SEQUENCE</scope>
    <source>
        <strain evidence="2">MT106</strain>
    </source>
</reference>
<organism evidence="2 3">
    <name type="scientific">Ambispora gerdemannii</name>
    <dbReference type="NCBI Taxonomy" id="144530"/>
    <lineage>
        <taxon>Eukaryota</taxon>
        <taxon>Fungi</taxon>
        <taxon>Fungi incertae sedis</taxon>
        <taxon>Mucoromycota</taxon>
        <taxon>Glomeromycotina</taxon>
        <taxon>Glomeromycetes</taxon>
        <taxon>Archaeosporales</taxon>
        <taxon>Ambisporaceae</taxon>
        <taxon>Ambispora</taxon>
    </lineage>
</organism>
<sequence length="76" mass="8023">MSTSTTGAPATGVPGLTLDLQRQKICDSLIIADKLFNRLKHVFYIIAPIVIGIVLAIVEGLTWTVASISIPFVGVG</sequence>
<name>A0A9N9CR89_9GLOM</name>
<evidence type="ECO:0000313" key="3">
    <source>
        <dbReference type="Proteomes" id="UP000789831"/>
    </source>
</evidence>
<keyword evidence="1" id="KW-1133">Transmembrane helix</keyword>
<evidence type="ECO:0000256" key="1">
    <source>
        <dbReference type="SAM" id="Phobius"/>
    </source>
</evidence>
<dbReference type="AlphaFoldDB" id="A0A9N9CR89"/>
<proteinExistence type="predicted"/>
<protein>
    <submittedName>
        <fullName evidence="2">8616_t:CDS:1</fullName>
    </submittedName>
</protein>
<comment type="caution">
    <text evidence="2">The sequence shown here is derived from an EMBL/GenBank/DDBJ whole genome shotgun (WGS) entry which is preliminary data.</text>
</comment>
<evidence type="ECO:0000313" key="2">
    <source>
        <dbReference type="EMBL" id="CAG8611010.1"/>
    </source>
</evidence>
<keyword evidence="1" id="KW-0812">Transmembrane</keyword>
<gene>
    <name evidence="2" type="ORF">AGERDE_LOCUS9590</name>
</gene>
<feature type="transmembrane region" description="Helical" evidence="1">
    <location>
        <begin position="42"/>
        <end position="66"/>
    </location>
</feature>
<accession>A0A9N9CR89</accession>
<keyword evidence="1" id="KW-0472">Membrane</keyword>
<dbReference type="EMBL" id="CAJVPL010002461">
    <property type="protein sequence ID" value="CAG8611010.1"/>
    <property type="molecule type" value="Genomic_DNA"/>
</dbReference>
<dbReference type="Proteomes" id="UP000789831">
    <property type="component" value="Unassembled WGS sequence"/>
</dbReference>
<keyword evidence="3" id="KW-1185">Reference proteome</keyword>